<name>A0A3G1ZKT9_BPPHH</name>
<organismHost>
    <name type="scientific">Halobacterium salinarum</name>
    <name type="common">Halobacterium halobium</name>
    <dbReference type="NCBI Taxonomy" id="2242"/>
</organismHost>
<reference evidence="2 3" key="1">
    <citation type="journal article" date="2018" name="Genes (Basel)">
        <title>Complete Genome Sequence of the Model Halovirus PhiH1 (PhiH1).</title>
        <authorList>
            <person name="Dyall-Smith M."/>
            <person name="Pfeifer F."/>
            <person name="Witte A."/>
            <person name="Oesterhelt D."/>
            <person name="Pfeiffer F."/>
        </authorList>
    </citation>
    <scope>NUCLEOTIDE SEQUENCE [LARGE SCALE GENOMIC DNA]</scope>
    <source>
        <strain evidence="2">Variant phiH1</strain>
    </source>
</reference>
<gene>
    <name evidence="2" type="ORF">PhiH1_280</name>
</gene>
<sequence>MSTPSRTCHLSRSRCPRRRHRLSRRLDVSDARGTVLVTARLGLQYGLKEIEIRRREPNAGRGNALDTRSFSPRCDNFCASKRGVTVSLRGGFFGSRRFAMSSRTNGSHNTTRRYATAG</sequence>
<keyword evidence="3" id="KW-1185">Reference proteome</keyword>
<evidence type="ECO:0000313" key="2">
    <source>
        <dbReference type="EMBL" id="AYM00302.1"/>
    </source>
</evidence>
<dbReference type="EMBL" id="MK002701">
    <property type="protein sequence ID" value="AYM00302.1"/>
    <property type="molecule type" value="Genomic_DNA"/>
</dbReference>
<protein>
    <submittedName>
        <fullName evidence="2">Uncharacterized protein</fullName>
    </submittedName>
</protein>
<organism evidence="2 3">
    <name type="scientific">Halobacterium phage phiH</name>
    <name type="common">Bacteriophage phi-H</name>
    <dbReference type="NCBI Taxonomy" id="169684"/>
    <lineage>
        <taxon>Viruses</taxon>
        <taxon>Duplodnaviria</taxon>
        <taxon>Heunggongvirae</taxon>
        <taxon>Uroviricota</taxon>
        <taxon>Caudoviricetes</taxon>
        <taxon>Vertoviridae</taxon>
        <taxon>Myohalovirus</taxon>
        <taxon>Myohalovirus spontanei</taxon>
        <taxon>Myohalovirus phiH</taxon>
    </lineage>
</organism>
<feature type="compositionally biased region" description="Polar residues" evidence="1">
    <location>
        <begin position="101"/>
        <end position="118"/>
    </location>
</feature>
<accession>A0A3G1ZKT9</accession>
<proteinExistence type="predicted"/>
<dbReference type="Proteomes" id="UP000277198">
    <property type="component" value="Segment"/>
</dbReference>
<feature type="region of interest" description="Disordered" evidence="1">
    <location>
        <begin position="99"/>
        <end position="118"/>
    </location>
</feature>
<evidence type="ECO:0000256" key="1">
    <source>
        <dbReference type="SAM" id="MobiDB-lite"/>
    </source>
</evidence>
<evidence type="ECO:0000313" key="3">
    <source>
        <dbReference type="Proteomes" id="UP000277198"/>
    </source>
</evidence>